<reference evidence="1" key="1">
    <citation type="journal article" date="2015" name="Nature">
        <title>Complex archaea that bridge the gap between prokaryotes and eukaryotes.</title>
        <authorList>
            <person name="Spang A."/>
            <person name="Saw J.H."/>
            <person name="Jorgensen S.L."/>
            <person name="Zaremba-Niedzwiedzka K."/>
            <person name="Martijn J."/>
            <person name="Lind A.E."/>
            <person name="van Eijk R."/>
            <person name="Schleper C."/>
            <person name="Guy L."/>
            <person name="Ettema T.J."/>
        </authorList>
    </citation>
    <scope>NUCLEOTIDE SEQUENCE</scope>
</reference>
<evidence type="ECO:0000313" key="1">
    <source>
        <dbReference type="EMBL" id="KKL78895.1"/>
    </source>
</evidence>
<accession>A0A0F9HB14</accession>
<sequence length="21" mass="2413">MRLHDITVVEFLSGMKDYGSN</sequence>
<name>A0A0F9HB14_9ZZZZ</name>
<comment type="caution">
    <text evidence="1">The sequence shown here is derived from an EMBL/GenBank/DDBJ whole genome shotgun (WGS) entry which is preliminary data.</text>
</comment>
<feature type="non-terminal residue" evidence="1">
    <location>
        <position position="21"/>
    </location>
</feature>
<organism evidence="1">
    <name type="scientific">marine sediment metagenome</name>
    <dbReference type="NCBI Taxonomy" id="412755"/>
    <lineage>
        <taxon>unclassified sequences</taxon>
        <taxon>metagenomes</taxon>
        <taxon>ecological metagenomes</taxon>
    </lineage>
</organism>
<dbReference type="AlphaFoldDB" id="A0A0F9HB14"/>
<protein>
    <submittedName>
        <fullName evidence="1">Uncharacterized protein</fullName>
    </submittedName>
</protein>
<proteinExistence type="predicted"/>
<gene>
    <name evidence="1" type="ORF">LCGC14_2020310</name>
</gene>
<dbReference type="EMBL" id="LAZR01023323">
    <property type="protein sequence ID" value="KKL78895.1"/>
    <property type="molecule type" value="Genomic_DNA"/>
</dbReference>